<organism evidence="2 3">
    <name type="scientific">Silvibacterium dinghuense</name>
    <dbReference type="NCBI Taxonomy" id="1560006"/>
    <lineage>
        <taxon>Bacteria</taxon>
        <taxon>Pseudomonadati</taxon>
        <taxon>Acidobacteriota</taxon>
        <taxon>Terriglobia</taxon>
        <taxon>Terriglobales</taxon>
        <taxon>Acidobacteriaceae</taxon>
        <taxon>Silvibacterium</taxon>
    </lineage>
</organism>
<accession>A0A4V1NV29</accession>
<keyword evidence="3" id="KW-1185">Reference proteome</keyword>
<evidence type="ECO:0000256" key="1">
    <source>
        <dbReference type="SAM" id="SignalP"/>
    </source>
</evidence>
<dbReference type="RefSeq" id="WP_129209060.1">
    <property type="nucleotide sequence ID" value="NZ_BMGU01000005.1"/>
</dbReference>
<protein>
    <recommendedName>
        <fullName evidence="4">Lipoprotein</fullName>
    </recommendedName>
</protein>
<dbReference type="Proteomes" id="UP000290253">
    <property type="component" value="Unassembled WGS sequence"/>
</dbReference>
<dbReference type="OrthoDB" id="121710at2"/>
<keyword evidence="1" id="KW-0732">Signal</keyword>
<name>A0A4V1NV29_9BACT</name>
<reference evidence="2 3" key="1">
    <citation type="journal article" date="2016" name="Int. J. Syst. Evol. Microbiol.">
        <title>Acidipila dinghuensis sp. nov., an acidobacterium isolated from forest soil.</title>
        <authorList>
            <person name="Jiang Y.W."/>
            <person name="Wang J."/>
            <person name="Chen M.H."/>
            <person name="Lv Y.Y."/>
            <person name="Qiu L.H."/>
        </authorList>
    </citation>
    <scope>NUCLEOTIDE SEQUENCE [LARGE SCALE GENOMIC DNA]</scope>
    <source>
        <strain evidence="2 3">DHOF10</strain>
    </source>
</reference>
<evidence type="ECO:0000313" key="2">
    <source>
        <dbReference type="EMBL" id="RXS94322.1"/>
    </source>
</evidence>
<dbReference type="EMBL" id="SDMK01000003">
    <property type="protein sequence ID" value="RXS94322.1"/>
    <property type="molecule type" value="Genomic_DNA"/>
</dbReference>
<feature type="signal peptide" evidence="1">
    <location>
        <begin position="1"/>
        <end position="24"/>
    </location>
</feature>
<proteinExistence type="predicted"/>
<evidence type="ECO:0008006" key="4">
    <source>
        <dbReference type="Google" id="ProtNLM"/>
    </source>
</evidence>
<dbReference type="AlphaFoldDB" id="A0A4V1NV29"/>
<sequence>MRVFSLSSGMAAAVLGLVSVGACAQNSDFQMEMHAKGEAPAAKIGLPCYPGAKLDKSSSSDSAAVDLGLSFGTFRFSVIAAGYTTADTPDKVFAYYRKPLSRYGDVLECVHGQPVGALKITSTGLTCSSEKGGHLQVNDSVDSANDHELRAGTPHRFHIVAIDSKTRPGDTHFGLVALELPRDSDNDRQSN</sequence>
<feature type="chain" id="PRO_5020561141" description="Lipoprotein" evidence="1">
    <location>
        <begin position="25"/>
        <end position="191"/>
    </location>
</feature>
<dbReference type="PROSITE" id="PS51257">
    <property type="entry name" value="PROKAR_LIPOPROTEIN"/>
    <property type="match status" value="1"/>
</dbReference>
<evidence type="ECO:0000313" key="3">
    <source>
        <dbReference type="Proteomes" id="UP000290253"/>
    </source>
</evidence>
<comment type="caution">
    <text evidence="2">The sequence shown here is derived from an EMBL/GenBank/DDBJ whole genome shotgun (WGS) entry which is preliminary data.</text>
</comment>
<gene>
    <name evidence="2" type="ORF">ESZ00_14615</name>
</gene>